<keyword evidence="1" id="KW-0812">Transmembrane</keyword>
<dbReference type="AlphaFoldDB" id="A0A183GG26"/>
<evidence type="ECO:0000313" key="3">
    <source>
        <dbReference type="WBParaSite" id="HPBE_0002139901-mRNA-1"/>
    </source>
</evidence>
<feature type="transmembrane region" description="Helical" evidence="1">
    <location>
        <begin position="39"/>
        <end position="66"/>
    </location>
</feature>
<evidence type="ECO:0000313" key="2">
    <source>
        <dbReference type="Proteomes" id="UP000050761"/>
    </source>
</evidence>
<organism evidence="2 3">
    <name type="scientific">Heligmosomoides polygyrus</name>
    <name type="common">Parasitic roundworm</name>
    <dbReference type="NCBI Taxonomy" id="6339"/>
    <lineage>
        <taxon>Eukaryota</taxon>
        <taxon>Metazoa</taxon>
        <taxon>Ecdysozoa</taxon>
        <taxon>Nematoda</taxon>
        <taxon>Chromadorea</taxon>
        <taxon>Rhabditida</taxon>
        <taxon>Rhabditina</taxon>
        <taxon>Rhabditomorpha</taxon>
        <taxon>Strongyloidea</taxon>
        <taxon>Heligmosomidae</taxon>
        <taxon>Heligmosomoides</taxon>
    </lineage>
</organism>
<keyword evidence="1" id="KW-1133">Transmembrane helix</keyword>
<name>A0A183GG26_HELPZ</name>
<dbReference type="WBParaSite" id="HPBE_0002139901-mRNA-1">
    <property type="protein sequence ID" value="HPBE_0002139901-mRNA-1"/>
    <property type="gene ID" value="HPBE_0002139901"/>
</dbReference>
<keyword evidence="2" id="KW-1185">Reference proteome</keyword>
<sequence>LACDRYPDCPDESDIIYSRQYAANCENLDVDPLTSVSGIVVLLISGSVVLLFGCICVSFCICCRCLRPVTHQTKEGSADCAGGAAMHTNQFCPPSPPKIPLPSTASVSTPRKQMGANSVRDGYLPARLANEYGGPAASADQHDYAYVRGDTHRNLL</sequence>
<proteinExistence type="predicted"/>
<reference evidence="3" key="1">
    <citation type="submission" date="2019-09" db="UniProtKB">
        <authorList>
            <consortium name="WormBaseParasite"/>
        </authorList>
    </citation>
    <scope>IDENTIFICATION</scope>
</reference>
<evidence type="ECO:0000256" key="1">
    <source>
        <dbReference type="SAM" id="Phobius"/>
    </source>
</evidence>
<keyword evidence="1" id="KW-0472">Membrane</keyword>
<accession>A0A183GG26</accession>
<dbReference type="Proteomes" id="UP000050761">
    <property type="component" value="Unassembled WGS sequence"/>
</dbReference>
<protein>
    <submittedName>
        <fullName evidence="3">Protein shisa-4</fullName>
    </submittedName>
</protein>